<organism evidence="1 2">
    <name type="scientific">Rhizoctonia solani</name>
    <dbReference type="NCBI Taxonomy" id="456999"/>
    <lineage>
        <taxon>Eukaryota</taxon>
        <taxon>Fungi</taxon>
        <taxon>Dikarya</taxon>
        <taxon>Basidiomycota</taxon>
        <taxon>Agaricomycotina</taxon>
        <taxon>Agaricomycetes</taxon>
        <taxon>Cantharellales</taxon>
        <taxon>Ceratobasidiaceae</taxon>
        <taxon>Rhizoctonia</taxon>
    </lineage>
</organism>
<protein>
    <submittedName>
        <fullName evidence="1">Uncharacterized protein</fullName>
    </submittedName>
</protein>
<proteinExistence type="predicted"/>
<reference evidence="1" key="1">
    <citation type="submission" date="2021-01" db="EMBL/GenBank/DDBJ databases">
        <authorList>
            <person name="Kaushik A."/>
        </authorList>
    </citation>
    <scope>NUCLEOTIDE SEQUENCE</scope>
    <source>
        <strain evidence="1">AG2-2IIIB</strain>
    </source>
</reference>
<evidence type="ECO:0000313" key="1">
    <source>
        <dbReference type="EMBL" id="CAE6361833.1"/>
    </source>
</evidence>
<dbReference type="Proteomes" id="UP000663843">
    <property type="component" value="Unassembled WGS sequence"/>
</dbReference>
<dbReference type="AlphaFoldDB" id="A0A8H2WC57"/>
<dbReference type="EMBL" id="CAJMWT010000897">
    <property type="protein sequence ID" value="CAE6361833.1"/>
    <property type="molecule type" value="Genomic_DNA"/>
</dbReference>
<comment type="caution">
    <text evidence="1">The sequence shown here is derived from an EMBL/GenBank/DDBJ whole genome shotgun (WGS) entry which is preliminary data.</text>
</comment>
<evidence type="ECO:0000313" key="2">
    <source>
        <dbReference type="Proteomes" id="UP000663843"/>
    </source>
</evidence>
<accession>A0A8H2WC57</accession>
<gene>
    <name evidence="1" type="ORF">RDB_LOCUS12476</name>
</gene>
<sequence>MAYYYQNETGDWRRSFRYNLFGPRHVLKTLKVVKIHRSVQYCMDMEKETGTPYKPRVIIDGFEKGHIEWID</sequence>
<name>A0A8H2WC57_9AGAM</name>